<name>A0A1H1HAA0_9BURK</name>
<dbReference type="AlphaFoldDB" id="A0A1H1HAA0"/>
<organism evidence="2 3">
    <name type="scientific">Paraburkholderia tuberum</name>
    <dbReference type="NCBI Taxonomy" id="157910"/>
    <lineage>
        <taxon>Bacteria</taxon>
        <taxon>Pseudomonadati</taxon>
        <taxon>Pseudomonadota</taxon>
        <taxon>Betaproteobacteria</taxon>
        <taxon>Burkholderiales</taxon>
        <taxon>Burkholderiaceae</taxon>
        <taxon>Paraburkholderia</taxon>
    </lineage>
</organism>
<dbReference type="Proteomes" id="UP000199365">
    <property type="component" value="Unassembled WGS sequence"/>
</dbReference>
<evidence type="ECO:0000256" key="1">
    <source>
        <dbReference type="SAM" id="SignalP"/>
    </source>
</evidence>
<keyword evidence="1" id="KW-0732">Signal</keyword>
<dbReference type="RefSeq" id="WP_143037170.1">
    <property type="nucleotide sequence ID" value="NZ_FNKX01000001.1"/>
</dbReference>
<evidence type="ECO:0000313" key="2">
    <source>
        <dbReference type="EMBL" id="SDR22387.1"/>
    </source>
</evidence>
<reference evidence="3" key="1">
    <citation type="submission" date="2016-10" db="EMBL/GenBank/DDBJ databases">
        <authorList>
            <person name="Varghese N."/>
            <person name="Submissions S."/>
        </authorList>
    </citation>
    <scope>NUCLEOTIDE SEQUENCE [LARGE SCALE GENOMIC DNA]</scope>
    <source>
        <strain evidence="3">DUS833</strain>
    </source>
</reference>
<dbReference type="EMBL" id="FNKX01000001">
    <property type="protein sequence ID" value="SDR22387.1"/>
    <property type="molecule type" value="Genomic_DNA"/>
</dbReference>
<evidence type="ECO:0000313" key="3">
    <source>
        <dbReference type="Proteomes" id="UP000199365"/>
    </source>
</evidence>
<feature type="signal peptide" evidence="1">
    <location>
        <begin position="1"/>
        <end position="21"/>
    </location>
</feature>
<accession>A0A1H1HAA0</accession>
<protein>
    <submittedName>
        <fullName evidence="2">Uncharacterized protein</fullName>
    </submittedName>
</protein>
<feature type="chain" id="PRO_5011524310" evidence="1">
    <location>
        <begin position="22"/>
        <end position="85"/>
    </location>
</feature>
<keyword evidence="3" id="KW-1185">Reference proteome</keyword>
<gene>
    <name evidence="2" type="ORF">SAMN05445850_3397</name>
</gene>
<sequence length="85" mass="8783">MRTLPALCAGICLGFAQLAIAHPTSDVAPKTGCKDFSAIAIHQRAPIADWVAPPSRHRVVRTDSAIIVNAAAPVGLIVGECGKPT</sequence>
<proteinExistence type="predicted"/>